<dbReference type="Gene3D" id="2.60.40.1760">
    <property type="entry name" value="glycosyl hydrolase (family 31)"/>
    <property type="match status" value="1"/>
</dbReference>
<accession>A0A132A199</accession>
<dbReference type="GO" id="GO:0012505">
    <property type="term" value="C:endomembrane system"/>
    <property type="evidence" value="ECO:0007669"/>
    <property type="project" value="UniProtKB-SubCell"/>
</dbReference>
<dbReference type="PROSITE" id="PS00025">
    <property type="entry name" value="P_TREFOIL_1"/>
    <property type="match status" value="1"/>
</dbReference>
<keyword evidence="6" id="KW-0326">Glycosidase</keyword>
<dbReference type="VEuPathDB" id="VectorBase:SSCA005890"/>
<dbReference type="CDD" id="cd00111">
    <property type="entry name" value="Trefoil"/>
    <property type="match status" value="1"/>
</dbReference>
<dbReference type="Proteomes" id="UP000616769">
    <property type="component" value="Unassembled WGS sequence"/>
</dbReference>
<dbReference type="InterPro" id="IPR011013">
    <property type="entry name" value="Gal_mutarotase_sf_dom"/>
</dbReference>
<name>A0A132A199_SARSC</name>
<dbReference type="AlphaFoldDB" id="A0A132A199"/>
<dbReference type="EMBL" id="JXLN01009978">
    <property type="protein sequence ID" value="KPM04828.1"/>
    <property type="molecule type" value="Genomic_DNA"/>
</dbReference>
<evidence type="ECO:0000256" key="2">
    <source>
        <dbReference type="ARBA" id="ARBA00007806"/>
    </source>
</evidence>
<reference evidence="7 8" key="1">
    <citation type="journal article" date="2015" name="Parasit. Vectors">
        <title>Draft genome of the scabies mite.</title>
        <authorList>
            <person name="Rider S.D.Jr."/>
            <person name="Morgan M.S."/>
            <person name="Arlian L.G."/>
        </authorList>
    </citation>
    <scope>NUCLEOTIDE SEQUENCE [LARGE SCALE GENOMIC DNA]</scope>
    <source>
        <strain evidence="7">Arlian Lab</strain>
    </source>
</reference>
<dbReference type="InterPro" id="IPR000322">
    <property type="entry name" value="Glyco_hydro_31_TIM"/>
</dbReference>
<dbReference type="SMART" id="SM00018">
    <property type="entry name" value="PD"/>
    <property type="match status" value="1"/>
</dbReference>
<dbReference type="Pfam" id="PF13802">
    <property type="entry name" value="Gal_mutarotas_2"/>
    <property type="match status" value="1"/>
</dbReference>
<dbReference type="PROSITE" id="PS51448">
    <property type="entry name" value="P_TREFOIL_2"/>
    <property type="match status" value="1"/>
</dbReference>
<proteinExistence type="inferred from homology"/>
<comment type="caution">
    <text evidence="7">The sequence shown here is derived from an EMBL/GenBank/DDBJ whole genome shotgun (WGS) entry which is preliminary data.</text>
</comment>
<dbReference type="InterPro" id="IPR017853">
    <property type="entry name" value="GH"/>
</dbReference>
<dbReference type="PANTHER" id="PTHR22762">
    <property type="entry name" value="ALPHA-GLUCOSIDASE"/>
    <property type="match status" value="1"/>
</dbReference>
<keyword evidence="6" id="KW-0378">Hydrolase</keyword>
<dbReference type="InterPro" id="IPR017957">
    <property type="entry name" value="P_trefoil_CS"/>
</dbReference>
<comment type="caution">
    <text evidence="5">Lacks conserved residue(s) required for the propagation of feature annotation.</text>
</comment>
<evidence type="ECO:0000256" key="4">
    <source>
        <dbReference type="ARBA" id="ARBA00023157"/>
    </source>
</evidence>
<dbReference type="SUPFAM" id="SSF51011">
    <property type="entry name" value="Glycosyl hydrolase domain"/>
    <property type="match status" value="1"/>
</dbReference>
<dbReference type="InterPro" id="IPR025887">
    <property type="entry name" value="Glyco_hydro_31_N_dom"/>
</dbReference>
<sequence length="1015" mass="118596">MNSIKDSRKNSSIRFETILDTDNVELFNRDTLYQRSYSLMNLIETKRSEFYHNRKRFTIIFISMIAIFTILSLMFLISALRNANDNFDLQQSDQYQIHNLDLQLFNEALHFQETCKQVHPNDRIDCNPDEPISQEICYKRGCCWNPIQTFALPPLNVPYCYFNPDQNGYKIVMNSSTQSHIQIRLRRVKPSGFPNDIENVKIDIFELNDNTVRIKITDLEKIRYEVPVPELNIPLDSLQSNRLYTIDLNGNVLSVRRVASSKAIFETNLAQLIFANQFLQLNTKLPSDFIYGLGEHRDTFRKATNWKRYTMLNRDQIPLPNYPLYGSHPFYLTVEEDHPRKFASGVFLFNSNPMDIITQPQPSITFRTIGGILDFFLFFGPDPEQVVQQYQKLIGLPQMPPFWSLGFHLSRYGYKNMTNLNDTFVRNRDEKIPIDVQWTDIDIMDSNNDFTVDSKNFKELPDWIRNVLHANGIRYIPMFDCGISAGEKEHSYPPYYRGLEMNVFVKNHTGDLFVGKVWNTKSTVWPDFFHPNASEYWAEQFKTYHKILPFDGAWIDMNEPSNFFDGQIDGCPNNELENPPYVPGRTEQSLTLRRKTLCMSALHYHNISHYNYHNIYGLQEAVITNRALQHTLPGKRPFIISRSTAPGHGNWASHWSGDIISDWPSMQWSIATLLNFNMFGIPMVGADICGFNGNTTEELCARWHQLGAFYTFARNHNTDDGIDQDPAALGPRVVNAARNALLMRYAHLSYLYTQFYFVHRYGGTVIKPLFFIFPFDRKCYEIETQFMWGEHLMIAPVLSPNKTEISIYFPKGEWFFAGDFRQISSHGGFISIPAHFTYPNVFYRAGSIIPIQKPGQTTDETRKENLTLIVTLEDEENSFASGRLYWDSGDDIESIRKEQYNLYYFEIKNVSENLRIYLQRLLNIFLFFLSLSLSLSYKQKSMIIRSVMLGYPSDLCFDEILILGFRKEPKSIKIDDKVIKFFYNQTERRLSISNLQLRIFTENRSMIFHQINWIF</sequence>
<dbReference type="GO" id="GO:0030246">
    <property type="term" value="F:carbohydrate binding"/>
    <property type="evidence" value="ECO:0007669"/>
    <property type="project" value="InterPro"/>
</dbReference>
<keyword evidence="3" id="KW-0472">Membrane</keyword>
<comment type="subcellular location">
    <subcellularLocation>
        <location evidence="1">Endomembrane system</location>
    </subcellularLocation>
</comment>
<dbReference type="GO" id="GO:0004558">
    <property type="term" value="F:alpha-1,4-glucosidase activity"/>
    <property type="evidence" value="ECO:0007669"/>
    <property type="project" value="TreeGrafter"/>
</dbReference>
<dbReference type="InterPro" id="IPR048395">
    <property type="entry name" value="Glyco_hydro_31_C"/>
</dbReference>
<dbReference type="InterPro" id="IPR013780">
    <property type="entry name" value="Glyco_hydro_b"/>
</dbReference>
<organism evidence="7 8">
    <name type="scientific">Sarcoptes scabiei</name>
    <name type="common">Itch mite</name>
    <name type="synonym">Acarus scabiei</name>
    <dbReference type="NCBI Taxonomy" id="52283"/>
    <lineage>
        <taxon>Eukaryota</taxon>
        <taxon>Metazoa</taxon>
        <taxon>Ecdysozoa</taxon>
        <taxon>Arthropoda</taxon>
        <taxon>Chelicerata</taxon>
        <taxon>Arachnida</taxon>
        <taxon>Acari</taxon>
        <taxon>Acariformes</taxon>
        <taxon>Sarcoptiformes</taxon>
        <taxon>Astigmata</taxon>
        <taxon>Psoroptidia</taxon>
        <taxon>Sarcoptoidea</taxon>
        <taxon>Sarcoptidae</taxon>
        <taxon>Sarcoptinae</taxon>
        <taxon>Sarcoptes</taxon>
    </lineage>
</organism>
<dbReference type="GO" id="GO:0005975">
    <property type="term" value="P:carbohydrate metabolic process"/>
    <property type="evidence" value="ECO:0007669"/>
    <property type="project" value="InterPro"/>
</dbReference>
<evidence type="ECO:0000256" key="5">
    <source>
        <dbReference type="PROSITE-ProRule" id="PRU00779"/>
    </source>
</evidence>
<dbReference type="SUPFAM" id="SSF51445">
    <property type="entry name" value="(Trans)glycosidases"/>
    <property type="match status" value="1"/>
</dbReference>
<dbReference type="Gene3D" id="2.60.40.1180">
    <property type="entry name" value="Golgi alpha-mannosidase II"/>
    <property type="match status" value="2"/>
</dbReference>
<dbReference type="OrthoDB" id="1334205at2759"/>
<dbReference type="CDD" id="cd06602">
    <property type="entry name" value="GH31_MGAM_SI_GAA"/>
    <property type="match status" value="1"/>
</dbReference>
<evidence type="ECO:0000256" key="3">
    <source>
        <dbReference type="ARBA" id="ARBA00023136"/>
    </source>
</evidence>
<protein>
    <submittedName>
        <fullName evidence="7">Lysosomal alpha-glucosidase-like protein</fullName>
    </submittedName>
</protein>
<evidence type="ECO:0000256" key="1">
    <source>
        <dbReference type="ARBA" id="ARBA00004308"/>
    </source>
</evidence>
<dbReference type="InterPro" id="IPR000519">
    <property type="entry name" value="P_trefoil_dom"/>
</dbReference>
<gene>
    <name evidence="7" type="ORF">QR98_0032820</name>
</gene>
<dbReference type="Gene3D" id="3.20.20.80">
    <property type="entry name" value="Glycosidases"/>
    <property type="match status" value="1"/>
</dbReference>
<keyword evidence="4" id="KW-1015">Disulfide bond</keyword>
<evidence type="ECO:0000313" key="7">
    <source>
        <dbReference type="EMBL" id="KPM04828.1"/>
    </source>
</evidence>
<dbReference type="Pfam" id="PF00088">
    <property type="entry name" value="Trefoil"/>
    <property type="match status" value="1"/>
</dbReference>
<dbReference type="CDD" id="cd14752">
    <property type="entry name" value="GH31_N"/>
    <property type="match status" value="1"/>
</dbReference>
<evidence type="ECO:0000313" key="8">
    <source>
        <dbReference type="Proteomes" id="UP000616769"/>
    </source>
</evidence>
<evidence type="ECO:0000256" key="6">
    <source>
        <dbReference type="RuleBase" id="RU361185"/>
    </source>
</evidence>
<comment type="similarity">
    <text evidence="2 6">Belongs to the glycosyl hydrolase 31 family.</text>
</comment>
<dbReference type="Pfam" id="PF01055">
    <property type="entry name" value="Glyco_hydro_31_2nd"/>
    <property type="match status" value="1"/>
</dbReference>
<dbReference type="Gene3D" id="4.10.110.10">
    <property type="entry name" value="Spasmolytic Protein, domain 1"/>
    <property type="match status" value="1"/>
</dbReference>
<dbReference type="PANTHER" id="PTHR22762:SF131">
    <property type="entry name" value="GLYCOSIDE HYDROLASE FAMILY 31 N-TERMINAL DOMAIN-CONTAINING PROTEIN"/>
    <property type="match status" value="1"/>
</dbReference>
<dbReference type="Pfam" id="PF21365">
    <property type="entry name" value="Glyco_hydro_31_3rd"/>
    <property type="match status" value="1"/>
</dbReference>
<dbReference type="SUPFAM" id="SSF74650">
    <property type="entry name" value="Galactose mutarotase-like"/>
    <property type="match status" value="1"/>
</dbReference>
<dbReference type="InterPro" id="IPR044913">
    <property type="entry name" value="P_trefoil_dom_sf"/>
</dbReference>